<dbReference type="PANTHER" id="PTHR13454">
    <property type="entry name" value="PROTEIN MCM10 HOMOLOG"/>
    <property type="match status" value="1"/>
</dbReference>
<dbReference type="GO" id="GO:0003697">
    <property type="term" value="F:single-stranded DNA binding"/>
    <property type="evidence" value="ECO:0007669"/>
    <property type="project" value="InterPro"/>
</dbReference>
<evidence type="ECO:0000313" key="12">
    <source>
        <dbReference type="Proteomes" id="UP001165063"/>
    </source>
</evidence>
<evidence type="ECO:0000256" key="6">
    <source>
        <dbReference type="ARBA" id="ARBA00022833"/>
    </source>
</evidence>
<dbReference type="InterPro" id="IPR055065">
    <property type="entry name" value="OB_MCM10"/>
</dbReference>
<dbReference type="Pfam" id="PF09329">
    <property type="entry name" value="zf-primase"/>
    <property type="match status" value="1"/>
</dbReference>
<proteinExistence type="inferred from homology"/>
<dbReference type="InterPro" id="IPR012340">
    <property type="entry name" value="NA-bd_OB-fold"/>
</dbReference>
<dbReference type="PANTHER" id="PTHR13454:SF11">
    <property type="entry name" value="PROTEIN MCM10 HOMOLOG"/>
    <property type="match status" value="1"/>
</dbReference>
<feature type="region of interest" description="Disordered" evidence="8">
    <location>
        <begin position="35"/>
        <end position="75"/>
    </location>
</feature>
<keyword evidence="12" id="KW-1185">Reference proteome</keyword>
<evidence type="ECO:0000259" key="10">
    <source>
        <dbReference type="Pfam" id="PF22379"/>
    </source>
</evidence>
<feature type="domain" description="MCM10 OB-fold" evidence="10">
    <location>
        <begin position="405"/>
        <end position="471"/>
    </location>
</feature>
<dbReference type="EMBL" id="BSXU01002325">
    <property type="protein sequence ID" value="GMG36507.1"/>
    <property type="molecule type" value="Genomic_DNA"/>
</dbReference>
<feature type="domain" description="Zinc finger Mcm10/DnaG-type" evidence="9">
    <location>
        <begin position="479"/>
        <end position="524"/>
    </location>
</feature>
<keyword evidence="7" id="KW-0539">Nucleus</keyword>
<feature type="compositionally biased region" description="Basic and acidic residues" evidence="8">
    <location>
        <begin position="276"/>
        <end position="286"/>
    </location>
</feature>
<feature type="region of interest" description="Disordered" evidence="8">
    <location>
        <begin position="89"/>
        <end position="225"/>
    </location>
</feature>
<dbReference type="InterPro" id="IPR015408">
    <property type="entry name" value="Znf_Mcm10/DnaG"/>
</dbReference>
<evidence type="ECO:0000256" key="5">
    <source>
        <dbReference type="ARBA" id="ARBA00022771"/>
    </source>
</evidence>
<sequence>MNSDSEDTNLTRQNCQTVRLSLSPLTKLTPLTPLTYDMETGFSDSEQEQQQDDNVSHSEKHKFPESEHENYSDYEEELLRELQKVRDFKKKQREMSLNNELINSEDEEDPRLVDDSGQQTSYFKSNAKHGSGSSFGSGFGSGSSSTRNPNHHQQQQQQQQQQHHQQNPFSHKQHNNTTRNESKAEQPLRQKIQSSGESHNGMNIKSKTKTQLKQESSNSNGTTSFMNRFLQLKEKIKKDTTELQLREQQLAQQRKYGFDMDLLSGSGSGSGGASGESEKVNEKDPYSGKYLSRRTISAENLKLLFEGMKLMRIEQLLSRVTPPDFVSPLDKYANFVVFGVVCGKSDAKMTGSGSGFGSGFGSGNKFGSGGGNGGRSGDAVLGDNNDDDEGETATANKRNNTKPNTKSKSKSKSKYMTIQITNFQQQLPVTLLSHAFHKYWKLQQGTVIGILNPSIYAFPDKSGFAITVSNDSDCILELGHARDFGFCKAITKSGKRCSVPVELRRCDLCDFHAELQFKRTASKRAELDGGGVRLFDPVGRDGRKQAMFVGGGGSGGGVNGRGKGKLGGQVVVDSFIPKY</sequence>
<accession>A0A9W7DH06</accession>
<dbReference type="Proteomes" id="UP001165063">
    <property type="component" value="Unassembled WGS sequence"/>
</dbReference>
<feature type="compositionally biased region" description="Gly residues" evidence="8">
    <location>
        <begin position="367"/>
        <end position="376"/>
    </location>
</feature>
<dbReference type="AlphaFoldDB" id="A0A9W7DH06"/>
<comment type="similarity">
    <text evidence="2">Belongs to the MCM10 family.</text>
</comment>
<dbReference type="Gene3D" id="2.40.50.140">
    <property type="entry name" value="Nucleic acid-binding proteins"/>
    <property type="match status" value="1"/>
</dbReference>
<dbReference type="GO" id="GO:0008270">
    <property type="term" value="F:zinc ion binding"/>
    <property type="evidence" value="ECO:0007669"/>
    <property type="project" value="UniProtKB-KW"/>
</dbReference>
<feature type="region of interest" description="Disordered" evidence="8">
    <location>
        <begin position="261"/>
        <end position="286"/>
    </location>
</feature>
<gene>
    <name evidence="11" type="ORF">Amon01_000468600</name>
</gene>
<feature type="compositionally biased region" description="Polar residues" evidence="8">
    <location>
        <begin position="167"/>
        <end position="179"/>
    </location>
</feature>
<dbReference type="Pfam" id="PF22379">
    <property type="entry name" value="OB_MCM10"/>
    <property type="match status" value="1"/>
</dbReference>
<keyword evidence="3" id="KW-0235">DNA replication</keyword>
<feature type="compositionally biased region" description="Low complexity" evidence="8">
    <location>
        <begin position="392"/>
        <end position="404"/>
    </location>
</feature>
<dbReference type="GO" id="GO:0003688">
    <property type="term" value="F:DNA replication origin binding"/>
    <property type="evidence" value="ECO:0007669"/>
    <property type="project" value="TreeGrafter"/>
</dbReference>
<keyword evidence="4" id="KW-0479">Metal-binding</keyword>
<feature type="compositionally biased region" description="Polar residues" evidence="8">
    <location>
        <begin position="191"/>
        <end position="225"/>
    </location>
</feature>
<evidence type="ECO:0000256" key="1">
    <source>
        <dbReference type="ARBA" id="ARBA00004123"/>
    </source>
</evidence>
<feature type="region of interest" description="Disordered" evidence="8">
    <location>
        <begin position="367"/>
        <end position="412"/>
    </location>
</feature>
<protein>
    <submittedName>
        <fullName evidence="11">Unnamed protein product</fullName>
    </submittedName>
</protein>
<evidence type="ECO:0000256" key="3">
    <source>
        <dbReference type="ARBA" id="ARBA00022705"/>
    </source>
</evidence>
<name>A0A9W7DH06_AMBMO</name>
<comment type="subcellular location">
    <subcellularLocation>
        <location evidence="1">Nucleus</location>
    </subcellularLocation>
</comment>
<comment type="caution">
    <text evidence="11">The sequence shown here is derived from an EMBL/GenBank/DDBJ whole genome shotgun (WGS) entry which is preliminary data.</text>
</comment>
<evidence type="ECO:0000256" key="2">
    <source>
        <dbReference type="ARBA" id="ARBA00009679"/>
    </source>
</evidence>
<dbReference type="GO" id="GO:0006270">
    <property type="term" value="P:DNA replication initiation"/>
    <property type="evidence" value="ECO:0007669"/>
    <property type="project" value="InterPro"/>
</dbReference>
<organism evidence="11 12">
    <name type="scientific">Ambrosiozyma monospora</name>
    <name type="common">Yeast</name>
    <name type="synonym">Endomycopsis monosporus</name>
    <dbReference type="NCBI Taxonomy" id="43982"/>
    <lineage>
        <taxon>Eukaryota</taxon>
        <taxon>Fungi</taxon>
        <taxon>Dikarya</taxon>
        <taxon>Ascomycota</taxon>
        <taxon>Saccharomycotina</taxon>
        <taxon>Pichiomycetes</taxon>
        <taxon>Pichiales</taxon>
        <taxon>Pichiaceae</taxon>
        <taxon>Ambrosiozyma</taxon>
    </lineage>
</organism>
<evidence type="ECO:0000259" key="9">
    <source>
        <dbReference type="Pfam" id="PF09329"/>
    </source>
</evidence>
<keyword evidence="6" id="KW-0862">Zinc</keyword>
<evidence type="ECO:0000256" key="7">
    <source>
        <dbReference type="ARBA" id="ARBA00023242"/>
    </source>
</evidence>
<dbReference type="InterPro" id="IPR040184">
    <property type="entry name" value="Mcm10"/>
</dbReference>
<feature type="compositionally biased region" description="Low complexity" evidence="8">
    <location>
        <begin position="151"/>
        <end position="166"/>
    </location>
</feature>
<dbReference type="OrthoDB" id="273123at2759"/>
<evidence type="ECO:0000313" key="11">
    <source>
        <dbReference type="EMBL" id="GMG36507.1"/>
    </source>
</evidence>
<feature type="compositionally biased region" description="Basic and acidic residues" evidence="8">
    <location>
        <begin position="54"/>
        <end position="75"/>
    </location>
</feature>
<reference evidence="11" key="1">
    <citation type="submission" date="2023-04" db="EMBL/GenBank/DDBJ databases">
        <title>Ambrosiozyma monospora NBRC 1965.</title>
        <authorList>
            <person name="Ichikawa N."/>
            <person name="Sato H."/>
            <person name="Tonouchi N."/>
        </authorList>
    </citation>
    <scope>NUCLEOTIDE SEQUENCE</scope>
    <source>
        <strain evidence="11">NBRC 1965</strain>
    </source>
</reference>
<keyword evidence="5" id="KW-0863">Zinc-finger</keyword>
<evidence type="ECO:0000256" key="4">
    <source>
        <dbReference type="ARBA" id="ARBA00022723"/>
    </source>
</evidence>
<dbReference type="GO" id="GO:0043596">
    <property type="term" value="C:nuclear replication fork"/>
    <property type="evidence" value="ECO:0007669"/>
    <property type="project" value="TreeGrafter"/>
</dbReference>
<evidence type="ECO:0000256" key="8">
    <source>
        <dbReference type="SAM" id="MobiDB-lite"/>
    </source>
</evidence>